<organism evidence="9 10">
    <name type="scientific">Lentilactobacillus senioris DSM 24302 = JCM 17472</name>
    <dbReference type="NCBI Taxonomy" id="1423802"/>
    <lineage>
        <taxon>Bacteria</taxon>
        <taxon>Bacillati</taxon>
        <taxon>Bacillota</taxon>
        <taxon>Bacilli</taxon>
        <taxon>Lactobacillales</taxon>
        <taxon>Lactobacillaceae</taxon>
        <taxon>Lentilactobacillus</taxon>
    </lineage>
</organism>
<feature type="domain" description="Peptidase M3A/M3B catalytic" evidence="7">
    <location>
        <begin position="205"/>
        <end position="586"/>
    </location>
</feature>
<sequence length="601" mass="68896">MTMVKKLPQRNEVPEELTWDLTTIFKDEADFEKAFEVAQENLGLIDQQAHELNDGHQLLKAIQMLLEVGRQVEKLAVYAQLKNDQDTHDNDSQVQNDRAEALLTSFAEKTAWFEPAVLLIDTDKLDQFYQQVPELEHYRRFLDVIMAKKAHVLSPEVEGVLASASDIFEASAKTFGILDNTDLSFPIVKNDAGQDVQLSQGVYSVLLESADVKVRREAFTKLYSVYEQFQHTLASTLAATVKTHNLSANLRHYDSALDAALAENEIPTAVFTTLIDEVNNHLDLLHRYVELRKQILGVTDLHMYDLYTPLMKTKSPKITYDQAQKLSLAALEVMGPDYVNAVQKEFDGRWIDVIENQYKRSGGYSSGMYDTNPFILLNWQDNLDNLYTLIHETGHSMHSFYSHQAQPYQYGDYSIFVAEIASTTNENILTDYLLKKFADDEEMTKFVLNYYLDGFKGTVFRQTQFAEFESLIHEADANRVPLTADFMNQEYLKLNQKYYGPAVISDPEIRLEWSRIPHFYYDFYVYQYATGFAAATTLAEKIQASDQGRIDYLSFLQAGSSDQPINVMKRAGVDMTQAEYLKDAFKIFEQRLDQLEKLIKG</sequence>
<evidence type="ECO:0000256" key="6">
    <source>
        <dbReference type="RuleBase" id="RU368091"/>
    </source>
</evidence>
<keyword evidence="3 6" id="KW-0378">Hydrolase</keyword>
<dbReference type="Gene3D" id="1.10.1370.20">
    <property type="entry name" value="Oligoendopeptidase f, C-terminal domain"/>
    <property type="match status" value="1"/>
</dbReference>
<dbReference type="Gene3D" id="1.20.140.70">
    <property type="entry name" value="Oligopeptidase f, N-terminal domain"/>
    <property type="match status" value="1"/>
</dbReference>
<comment type="similarity">
    <text evidence="6">Belongs to the peptidase M3B family.</text>
</comment>
<dbReference type="Proteomes" id="UP000051256">
    <property type="component" value="Unassembled WGS sequence"/>
</dbReference>
<evidence type="ECO:0000313" key="10">
    <source>
        <dbReference type="Proteomes" id="UP000051256"/>
    </source>
</evidence>
<keyword evidence="2 6" id="KW-0479">Metal-binding</keyword>
<dbReference type="RefSeq" id="WP_056978023.1">
    <property type="nucleotide sequence ID" value="NZ_AYZR01000007.1"/>
</dbReference>
<dbReference type="CDD" id="cd09608">
    <property type="entry name" value="M3B_PepF"/>
    <property type="match status" value="1"/>
</dbReference>
<dbReference type="GO" id="GO:0004222">
    <property type="term" value="F:metalloendopeptidase activity"/>
    <property type="evidence" value="ECO:0007669"/>
    <property type="project" value="UniProtKB-UniRule"/>
</dbReference>
<evidence type="ECO:0000256" key="3">
    <source>
        <dbReference type="ARBA" id="ARBA00022801"/>
    </source>
</evidence>
<evidence type="ECO:0000256" key="2">
    <source>
        <dbReference type="ARBA" id="ARBA00022723"/>
    </source>
</evidence>
<dbReference type="InterPro" id="IPR001567">
    <property type="entry name" value="Pept_M3A_M3B_dom"/>
</dbReference>
<evidence type="ECO:0000256" key="5">
    <source>
        <dbReference type="ARBA" id="ARBA00023049"/>
    </source>
</evidence>
<dbReference type="GO" id="GO:0006518">
    <property type="term" value="P:peptide metabolic process"/>
    <property type="evidence" value="ECO:0007669"/>
    <property type="project" value="TreeGrafter"/>
</dbReference>
<gene>
    <name evidence="9" type="ORF">FC56_GL000080</name>
</gene>
<accession>A0A0R2D2Z5</accession>
<comment type="cofactor">
    <cofactor evidence="6">
        <name>Zn(2+)</name>
        <dbReference type="ChEBI" id="CHEBI:29105"/>
    </cofactor>
    <text evidence="6">Binds 1 zinc ion.</text>
</comment>
<dbReference type="STRING" id="1423802.FC56_GL000080"/>
<comment type="caution">
    <text evidence="9">The sequence shown here is derived from an EMBL/GenBank/DDBJ whole genome shotgun (WGS) entry which is preliminary data.</text>
</comment>
<dbReference type="GO" id="GO:0046872">
    <property type="term" value="F:metal ion binding"/>
    <property type="evidence" value="ECO:0007669"/>
    <property type="project" value="UniProtKB-UniRule"/>
</dbReference>
<evidence type="ECO:0000313" key="9">
    <source>
        <dbReference type="EMBL" id="KRM94099.1"/>
    </source>
</evidence>
<keyword evidence="5 6" id="KW-0482">Metalloprotease</keyword>
<dbReference type="InterPro" id="IPR042088">
    <property type="entry name" value="OligoPept_F_C"/>
</dbReference>
<dbReference type="GO" id="GO:0006508">
    <property type="term" value="P:proteolysis"/>
    <property type="evidence" value="ECO:0007669"/>
    <property type="project" value="UniProtKB-KW"/>
</dbReference>
<evidence type="ECO:0000256" key="1">
    <source>
        <dbReference type="ARBA" id="ARBA00022670"/>
    </source>
</evidence>
<dbReference type="InterPro" id="IPR013647">
    <property type="entry name" value="OligopepF_N_dom"/>
</dbReference>
<keyword evidence="4 6" id="KW-0862">Zinc</keyword>
<evidence type="ECO:0000259" key="7">
    <source>
        <dbReference type="Pfam" id="PF01432"/>
    </source>
</evidence>
<name>A0A0R2D2Z5_9LACO</name>
<dbReference type="Pfam" id="PF01432">
    <property type="entry name" value="Peptidase_M3"/>
    <property type="match status" value="1"/>
</dbReference>
<evidence type="ECO:0000259" key="8">
    <source>
        <dbReference type="Pfam" id="PF08439"/>
    </source>
</evidence>
<dbReference type="Gene3D" id="1.10.287.830">
    <property type="entry name" value="putative peptidase helix hairpin domain like"/>
    <property type="match status" value="1"/>
</dbReference>
<dbReference type="NCBIfam" id="TIGR00181">
    <property type="entry name" value="pepF"/>
    <property type="match status" value="1"/>
</dbReference>
<dbReference type="PANTHER" id="PTHR11804:SF84">
    <property type="entry name" value="SACCHAROLYSIN"/>
    <property type="match status" value="1"/>
</dbReference>
<keyword evidence="10" id="KW-1185">Reference proteome</keyword>
<dbReference type="EC" id="3.4.24.-" evidence="6"/>
<feature type="domain" description="Oligopeptidase F N-terminal" evidence="8">
    <location>
        <begin position="119"/>
        <end position="185"/>
    </location>
</feature>
<comment type="function">
    <text evidence="6">Has oligopeptidase activity and degrades a variety of small bioactive peptides.</text>
</comment>
<dbReference type="InterPro" id="IPR045090">
    <property type="entry name" value="Pept_M3A_M3B"/>
</dbReference>
<keyword evidence="1 6" id="KW-0645">Protease</keyword>
<dbReference type="AlphaFoldDB" id="A0A0R2D2Z5"/>
<dbReference type="Pfam" id="PF08439">
    <property type="entry name" value="Peptidase_M3_N"/>
    <property type="match status" value="1"/>
</dbReference>
<proteinExistence type="inferred from homology"/>
<dbReference type="EMBL" id="AYZR01000007">
    <property type="protein sequence ID" value="KRM94099.1"/>
    <property type="molecule type" value="Genomic_DNA"/>
</dbReference>
<protein>
    <recommendedName>
        <fullName evidence="6">Oligopeptidase F</fullName>
        <ecNumber evidence="6">3.4.24.-</ecNumber>
    </recommendedName>
</protein>
<dbReference type="PATRIC" id="fig|1423802.4.peg.81"/>
<evidence type="ECO:0000256" key="4">
    <source>
        <dbReference type="ARBA" id="ARBA00022833"/>
    </source>
</evidence>
<dbReference type="SUPFAM" id="SSF55486">
    <property type="entry name" value="Metalloproteases ('zincins'), catalytic domain"/>
    <property type="match status" value="1"/>
</dbReference>
<reference evidence="9 10" key="1">
    <citation type="journal article" date="2015" name="Genome Announc.">
        <title>Expanding the biotechnology potential of lactobacilli through comparative genomics of 213 strains and associated genera.</title>
        <authorList>
            <person name="Sun Z."/>
            <person name="Harris H.M."/>
            <person name="McCann A."/>
            <person name="Guo C."/>
            <person name="Argimon S."/>
            <person name="Zhang W."/>
            <person name="Yang X."/>
            <person name="Jeffery I.B."/>
            <person name="Cooney J.C."/>
            <person name="Kagawa T.F."/>
            <person name="Liu W."/>
            <person name="Song Y."/>
            <person name="Salvetti E."/>
            <person name="Wrobel A."/>
            <person name="Rasinkangas P."/>
            <person name="Parkhill J."/>
            <person name="Rea M.C."/>
            <person name="O'Sullivan O."/>
            <person name="Ritari J."/>
            <person name="Douillard F.P."/>
            <person name="Paul Ross R."/>
            <person name="Yang R."/>
            <person name="Briner A.E."/>
            <person name="Felis G.E."/>
            <person name="de Vos W.M."/>
            <person name="Barrangou R."/>
            <person name="Klaenhammer T.R."/>
            <person name="Caufield P.W."/>
            <person name="Cui Y."/>
            <person name="Zhang H."/>
            <person name="O'Toole P.W."/>
        </authorList>
    </citation>
    <scope>NUCLEOTIDE SEQUENCE [LARGE SCALE GENOMIC DNA]</scope>
    <source>
        <strain evidence="9 10">DSM 24302</strain>
    </source>
</reference>
<dbReference type="InterPro" id="IPR004438">
    <property type="entry name" value="Peptidase_M3B"/>
</dbReference>
<dbReference type="PANTHER" id="PTHR11804">
    <property type="entry name" value="PROTEASE M3 THIMET OLIGOPEPTIDASE-RELATED"/>
    <property type="match status" value="1"/>
</dbReference>